<keyword evidence="6" id="KW-0472">Membrane</keyword>
<dbReference type="PRINTS" id="PR00053">
    <property type="entry name" value="FORKHEAD"/>
</dbReference>
<name>A0A401PZ09_SCYTO</name>
<protein>
    <recommendedName>
        <fullName evidence="7">Fork-head domain-containing protein</fullName>
    </recommendedName>
</protein>
<feature type="domain" description="Fork-head" evidence="7">
    <location>
        <begin position="180"/>
        <end position="274"/>
    </location>
</feature>
<gene>
    <name evidence="8" type="ORF">scyTo_0019394</name>
</gene>
<dbReference type="GO" id="GO:0003700">
    <property type="term" value="F:DNA-binding transcription factor activity"/>
    <property type="evidence" value="ECO:0007669"/>
    <property type="project" value="InterPro"/>
</dbReference>
<dbReference type="PROSITE" id="PS50039">
    <property type="entry name" value="FORK_HEAD_3"/>
    <property type="match status" value="1"/>
</dbReference>
<dbReference type="AlphaFoldDB" id="A0A401PZ09"/>
<dbReference type="InterPro" id="IPR036390">
    <property type="entry name" value="WH_DNA-bd_sf"/>
</dbReference>
<dbReference type="SUPFAM" id="SSF46785">
    <property type="entry name" value="Winged helix' DNA-binding domain"/>
    <property type="match status" value="1"/>
</dbReference>
<sequence>VVFRATNQESNPVAIFTTSPTEFSKIDAGFAGRSGAMIVITVLLVIAMISLFVLDYEVTGREEFLVRWQRARLARGGSQSLVPNSPGNQAVDESNVRPHMWLMVNPRLACTIKYPEQKPERILLHTPPIKDSPVGQDLFSSPIGCELSEEESCRLPASGMRISNPTGTQNGSHIPNKWLQPAVSYFILIALVIRSSLTHSLTVQEIYSFICEHFPYFLTAPKGWKNRIRRNLCFNRNFKMVTVKGSGAGQQLWSLTSEGKVRLREDLKILSKQALSQIQSSMMTPESLLHSSPD</sequence>
<feature type="non-terminal residue" evidence="8">
    <location>
        <position position="1"/>
    </location>
</feature>
<proteinExistence type="predicted"/>
<keyword evidence="2 5" id="KW-0238">DNA-binding</keyword>
<feature type="DNA-binding region" description="Fork-head" evidence="5">
    <location>
        <begin position="180"/>
        <end position="274"/>
    </location>
</feature>
<dbReference type="EMBL" id="BFAA01014392">
    <property type="protein sequence ID" value="GCB78346.1"/>
    <property type="molecule type" value="Genomic_DNA"/>
</dbReference>
<evidence type="ECO:0000259" key="7">
    <source>
        <dbReference type="PROSITE" id="PS50039"/>
    </source>
</evidence>
<evidence type="ECO:0000256" key="1">
    <source>
        <dbReference type="ARBA" id="ARBA00023015"/>
    </source>
</evidence>
<keyword evidence="9" id="KW-1185">Reference proteome</keyword>
<dbReference type="SMART" id="SM00339">
    <property type="entry name" value="FH"/>
    <property type="match status" value="1"/>
</dbReference>
<dbReference type="Pfam" id="PF00250">
    <property type="entry name" value="Forkhead"/>
    <property type="match status" value="1"/>
</dbReference>
<organism evidence="8 9">
    <name type="scientific">Scyliorhinus torazame</name>
    <name type="common">Cloudy catshark</name>
    <name type="synonym">Catulus torazame</name>
    <dbReference type="NCBI Taxonomy" id="75743"/>
    <lineage>
        <taxon>Eukaryota</taxon>
        <taxon>Metazoa</taxon>
        <taxon>Chordata</taxon>
        <taxon>Craniata</taxon>
        <taxon>Vertebrata</taxon>
        <taxon>Chondrichthyes</taxon>
        <taxon>Elasmobranchii</taxon>
        <taxon>Galeomorphii</taxon>
        <taxon>Galeoidea</taxon>
        <taxon>Carcharhiniformes</taxon>
        <taxon>Scyliorhinidae</taxon>
        <taxon>Scyliorhinus</taxon>
    </lineage>
</organism>
<dbReference type="STRING" id="75743.A0A401PZ09"/>
<keyword evidence="6" id="KW-1133">Transmembrane helix</keyword>
<evidence type="ECO:0000256" key="5">
    <source>
        <dbReference type="PROSITE-ProRule" id="PRU00089"/>
    </source>
</evidence>
<dbReference type="PANTHER" id="PTHR46789">
    <property type="entry name" value="FORKHEAD BOX PROTEIN R1"/>
    <property type="match status" value="1"/>
</dbReference>
<evidence type="ECO:0000256" key="6">
    <source>
        <dbReference type="SAM" id="Phobius"/>
    </source>
</evidence>
<dbReference type="GO" id="GO:1990837">
    <property type="term" value="F:sequence-specific double-stranded DNA binding"/>
    <property type="evidence" value="ECO:0007669"/>
    <property type="project" value="TreeGrafter"/>
</dbReference>
<dbReference type="InterPro" id="IPR001766">
    <property type="entry name" value="Fork_head_dom"/>
</dbReference>
<evidence type="ECO:0000256" key="2">
    <source>
        <dbReference type="ARBA" id="ARBA00023125"/>
    </source>
</evidence>
<dbReference type="OMA" id="NSCILIA"/>
<dbReference type="InterPro" id="IPR036388">
    <property type="entry name" value="WH-like_DNA-bd_sf"/>
</dbReference>
<keyword evidence="1" id="KW-0805">Transcription regulation</keyword>
<dbReference type="PANTHER" id="PTHR46789:SF2">
    <property type="entry name" value="FORKHEAD BOX PROTEIN R2"/>
    <property type="match status" value="1"/>
</dbReference>
<keyword evidence="4 5" id="KW-0539">Nucleus</keyword>
<dbReference type="Gene3D" id="1.10.10.10">
    <property type="entry name" value="Winged helix-like DNA-binding domain superfamily/Winged helix DNA-binding domain"/>
    <property type="match status" value="1"/>
</dbReference>
<dbReference type="OrthoDB" id="10070006at2759"/>
<evidence type="ECO:0000313" key="9">
    <source>
        <dbReference type="Proteomes" id="UP000288216"/>
    </source>
</evidence>
<comment type="subcellular location">
    <subcellularLocation>
        <location evidence="5">Nucleus</location>
    </subcellularLocation>
</comment>
<evidence type="ECO:0000256" key="3">
    <source>
        <dbReference type="ARBA" id="ARBA00023163"/>
    </source>
</evidence>
<dbReference type="Proteomes" id="UP000288216">
    <property type="component" value="Unassembled WGS sequence"/>
</dbReference>
<comment type="caution">
    <text evidence="8">The sequence shown here is derived from an EMBL/GenBank/DDBJ whole genome shotgun (WGS) entry which is preliminary data.</text>
</comment>
<keyword evidence="3" id="KW-0804">Transcription</keyword>
<dbReference type="GO" id="GO:0005634">
    <property type="term" value="C:nucleus"/>
    <property type="evidence" value="ECO:0007669"/>
    <property type="project" value="UniProtKB-SubCell"/>
</dbReference>
<reference evidence="8 9" key="1">
    <citation type="journal article" date="2018" name="Nat. Ecol. Evol.">
        <title>Shark genomes provide insights into elasmobranch evolution and the origin of vertebrates.</title>
        <authorList>
            <person name="Hara Y"/>
            <person name="Yamaguchi K"/>
            <person name="Onimaru K"/>
            <person name="Kadota M"/>
            <person name="Koyanagi M"/>
            <person name="Keeley SD"/>
            <person name="Tatsumi K"/>
            <person name="Tanaka K"/>
            <person name="Motone F"/>
            <person name="Kageyama Y"/>
            <person name="Nozu R"/>
            <person name="Adachi N"/>
            <person name="Nishimura O"/>
            <person name="Nakagawa R"/>
            <person name="Tanegashima C"/>
            <person name="Kiyatake I"/>
            <person name="Matsumoto R"/>
            <person name="Murakumo K"/>
            <person name="Nishida K"/>
            <person name="Terakita A"/>
            <person name="Kuratani S"/>
            <person name="Sato K"/>
            <person name="Hyodo S Kuraku.S."/>
        </authorList>
    </citation>
    <scope>NUCLEOTIDE SEQUENCE [LARGE SCALE GENOMIC DNA]</scope>
</reference>
<keyword evidence="6" id="KW-0812">Transmembrane</keyword>
<feature type="transmembrane region" description="Helical" evidence="6">
    <location>
        <begin position="35"/>
        <end position="54"/>
    </location>
</feature>
<accession>A0A401PZ09</accession>
<evidence type="ECO:0000313" key="8">
    <source>
        <dbReference type="EMBL" id="GCB78346.1"/>
    </source>
</evidence>
<dbReference type="InterPro" id="IPR052328">
    <property type="entry name" value="FOX_transcription_regulators"/>
</dbReference>
<evidence type="ECO:0000256" key="4">
    <source>
        <dbReference type="ARBA" id="ARBA00023242"/>
    </source>
</evidence>